<sequence length="242" mass="27395">MSAAPTPPFVQTLLARAHSPKTAESHYTERVSKRPLHIRATSPTPSARAQRRRTLNTRLEKQRARTKLKPRPLSAARKRALGLNEIAKNQQKYSIYQGLHELWCGYMREILGVSAGKRAYVTAAQVGQMLASADMHGALVEVTRSRCVSRVGIKGIVVRDTKYTFEIITEKNKLKVVPKEHSMFRFEVPVLDPGEEDGRNKEDETDPNGSKPLVFEVLGEQIQVRGSERANRKFRLHYQPDI</sequence>
<dbReference type="GO" id="GO:0000172">
    <property type="term" value="C:ribonuclease MRP complex"/>
    <property type="evidence" value="ECO:0007669"/>
    <property type="project" value="InterPro"/>
</dbReference>
<dbReference type="PANTHER" id="PTHR13348">
    <property type="entry name" value="RIBONUCLEASE P SUBUNIT P29"/>
    <property type="match status" value="1"/>
</dbReference>
<dbReference type="GO" id="GO:0030677">
    <property type="term" value="C:ribonuclease P complex"/>
    <property type="evidence" value="ECO:0007669"/>
    <property type="project" value="InterPro"/>
</dbReference>
<keyword evidence="3" id="KW-0963">Cytoplasm</keyword>
<dbReference type="SMART" id="SM00538">
    <property type="entry name" value="POP4"/>
    <property type="match status" value="1"/>
</dbReference>
<feature type="compositionally biased region" description="Basic and acidic residues" evidence="9">
    <location>
        <begin position="21"/>
        <end position="32"/>
    </location>
</feature>
<keyword evidence="11" id="KW-1185">Reference proteome</keyword>
<dbReference type="GO" id="GO:0006364">
    <property type="term" value="P:rRNA processing"/>
    <property type="evidence" value="ECO:0007669"/>
    <property type="project" value="TreeGrafter"/>
</dbReference>
<dbReference type="AlphaFoldDB" id="A0A2V1E1N8"/>
<dbReference type="PIRSF" id="PIRSF027081">
    <property type="entry name" value="RNase_P/MRP_p29_subunit"/>
    <property type="match status" value="1"/>
</dbReference>
<feature type="region of interest" description="Disordered" evidence="9">
    <location>
        <begin position="191"/>
        <end position="212"/>
    </location>
</feature>
<dbReference type="PANTHER" id="PTHR13348:SF0">
    <property type="entry name" value="RIBONUCLEASE P PROTEIN SUBUNIT P29"/>
    <property type="match status" value="1"/>
</dbReference>
<evidence type="ECO:0000256" key="4">
    <source>
        <dbReference type="ARBA" id="ARBA00022694"/>
    </source>
</evidence>
<name>A0A2V1E1N8_9PLEO</name>
<organism evidence="10 11">
    <name type="scientific">Periconia macrospinosa</name>
    <dbReference type="NCBI Taxonomy" id="97972"/>
    <lineage>
        <taxon>Eukaryota</taxon>
        <taxon>Fungi</taxon>
        <taxon>Dikarya</taxon>
        <taxon>Ascomycota</taxon>
        <taxon>Pezizomycotina</taxon>
        <taxon>Dothideomycetes</taxon>
        <taxon>Pleosporomycetidae</taxon>
        <taxon>Pleosporales</taxon>
        <taxon>Massarineae</taxon>
        <taxon>Periconiaceae</taxon>
        <taxon>Periconia</taxon>
    </lineage>
</organism>
<evidence type="ECO:0000256" key="7">
    <source>
        <dbReference type="ARBA" id="ARBA00022801"/>
    </source>
</evidence>
<evidence type="ECO:0000256" key="3">
    <source>
        <dbReference type="ARBA" id="ARBA00022490"/>
    </source>
</evidence>
<dbReference type="InterPro" id="IPR016848">
    <property type="entry name" value="RNase_P/MRP_Rpp29-subunit"/>
</dbReference>
<dbReference type="Proteomes" id="UP000244855">
    <property type="component" value="Unassembled WGS sequence"/>
</dbReference>
<dbReference type="InterPro" id="IPR002730">
    <property type="entry name" value="Rpp29/RNP1"/>
</dbReference>
<dbReference type="EMBL" id="KZ805330">
    <property type="protein sequence ID" value="PVI03564.1"/>
    <property type="molecule type" value="Genomic_DNA"/>
</dbReference>
<reference evidence="10 11" key="1">
    <citation type="journal article" date="2018" name="Sci. Rep.">
        <title>Comparative genomics provides insights into the lifestyle and reveals functional heterogeneity of dark septate endophytic fungi.</title>
        <authorList>
            <person name="Knapp D.G."/>
            <person name="Nemeth J.B."/>
            <person name="Barry K."/>
            <person name="Hainaut M."/>
            <person name="Henrissat B."/>
            <person name="Johnson J."/>
            <person name="Kuo A."/>
            <person name="Lim J.H.P."/>
            <person name="Lipzen A."/>
            <person name="Nolan M."/>
            <person name="Ohm R.A."/>
            <person name="Tamas L."/>
            <person name="Grigoriev I.V."/>
            <person name="Spatafora J.W."/>
            <person name="Nagy L.G."/>
            <person name="Kovacs G.M."/>
        </authorList>
    </citation>
    <scope>NUCLEOTIDE SEQUENCE [LARGE SCALE GENOMIC DNA]</scope>
    <source>
        <strain evidence="10 11">DSE2036</strain>
    </source>
</reference>
<proteinExistence type="inferred from homology"/>
<dbReference type="InterPro" id="IPR023538">
    <property type="entry name" value="RNP1"/>
</dbReference>
<dbReference type="InterPro" id="IPR023534">
    <property type="entry name" value="Rof/RNase_P-like"/>
</dbReference>
<dbReference type="GO" id="GO:0005634">
    <property type="term" value="C:nucleus"/>
    <property type="evidence" value="ECO:0007669"/>
    <property type="project" value="UniProtKB-SubCell"/>
</dbReference>
<gene>
    <name evidence="10" type="ORF">DM02DRAFT_612189</name>
</gene>
<comment type="subcellular location">
    <subcellularLocation>
        <location evidence="1">Nucleus</location>
    </subcellularLocation>
</comment>
<protein>
    <recommendedName>
        <fullName evidence="8">Ribonuclease P protein subunit</fullName>
    </recommendedName>
</protein>
<evidence type="ECO:0000256" key="2">
    <source>
        <dbReference type="ARBA" id="ARBA00006181"/>
    </source>
</evidence>
<dbReference type="SUPFAM" id="SSF101744">
    <property type="entry name" value="Rof/RNase P subunit-like"/>
    <property type="match status" value="1"/>
</dbReference>
<evidence type="ECO:0000256" key="8">
    <source>
        <dbReference type="PIRNR" id="PIRNR027081"/>
    </source>
</evidence>
<comment type="similarity">
    <text evidence="2">Belongs to the eukaryotic/archaeal RNase P protein component 1 family.</text>
</comment>
<evidence type="ECO:0000313" key="11">
    <source>
        <dbReference type="Proteomes" id="UP000244855"/>
    </source>
</evidence>
<keyword evidence="8" id="KW-0539">Nucleus</keyword>
<evidence type="ECO:0000256" key="1">
    <source>
        <dbReference type="ARBA" id="ARBA00004123"/>
    </source>
</evidence>
<dbReference type="GO" id="GO:0004519">
    <property type="term" value="F:endonuclease activity"/>
    <property type="evidence" value="ECO:0007669"/>
    <property type="project" value="UniProtKB-KW"/>
</dbReference>
<dbReference type="GO" id="GO:0001682">
    <property type="term" value="P:tRNA 5'-leader removal"/>
    <property type="evidence" value="ECO:0007669"/>
    <property type="project" value="InterPro"/>
</dbReference>
<evidence type="ECO:0000256" key="9">
    <source>
        <dbReference type="SAM" id="MobiDB-lite"/>
    </source>
</evidence>
<dbReference type="Gene3D" id="2.30.30.210">
    <property type="entry name" value="Ribonuclease P/MRP, subunit p29"/>
    <property type="match status" value="1"/>
</dbReference>
<dbReference type="InterPro" id="IPR036980">
    <property type="entry name" value="RNase_P/MRP_Rpp29_sf"/>
</dbReference>
<dbReference type="GO" id="GO:0033204">
    <property type="term" value="F:ribonuclease P RNA binding"/>
    <property type="evidence" value="ECO:0007669"/>
    <property type="project" value="InterPro"/>
</dbReference>
<dbReference type="GO" id="GO:0016787">
    <property type="term" value="F:hydrolase activity"/>
    <property type="evidence" value="ECO:0007669"/>
    <property type="project" value="UniProtKB-KW"/>
</dbReference>
<keyword evidence="6" id="KW-0255">Endonuclease</keyword>
<dbReference type="OrthoDB" id="124041at2759"/>
<keyword evidence="4 8" id="KW-0819">tRNA processing</keyword>
<evidence type="ECO:0000256" key="6">
    <source>
        <dbReference type="ARBA" id="ARBA00022759"/>
    </source>
</evidence>
<dbReference type="HAMAP" id="MF_00754">
    <property type="entry name" value="RNase_P_1"/>
    <property type="match status" value="1"/>
</dbReference>
<evidence type="ECO:0000313" key="10">
    <source>
        <dbReference type="EMBL" id="PVI03564.1"/>
    </source>
</evidence>
<keyword evidence="7" id="KW-0378">Hydrolase</keyword>
<keyword evidence="5" id="KW-0540">Nuclease</keyword>
<feature type="region of interest" description="Disordered" evidence="9">
    <location>
        <begin position="16"/>
        <end position="53"/>
    </location>
</feature>
<evidence type="ECO:0000256" key="5">
    <source>
        <dbReference type="ARBA" id="ARBA00022722"/>
    </source>
</evidence>
<accession>A0A2V1E1N8</accession>
<dbReference type="Pfam" id="PF01868">
    <property type="entry name" value="RNase_P-MRP_p29"/>
    <property type="match status" value="1"/>
</dbReference>
<dbReference type="STRING" id="97972.A0A2V1E1N8"/>